<keyword evidence="5" id="KW-0560">Oxidoreductase</keyword>
<evidence type="ECO:0000256" key="1">
    <source>
        <dbReference type="ARBA" id="ARBA00004903"/>
    </source>
</evidence>
<evidence type="ECO:0000256" key="2">
    <source>
        <dbReference type="ARBA" id="ARBA00012856"/>
    </source>
</evidence>
<dbReference type="Proteomes" id="UP000031804">
    <property type="component" value="Segment"/>
</dbReference>
<evidence type="ECO:0000256" key="6">
    <source>
        <dbReference type="RuleBase" id="RU004474"/>
    </source>
</evidence>
<dbReference type="PRINTS" id="PR00070">
    <property type="entry name" value="DHFR"/>
</dbReference>
<evidence type="ECO:0000256" key="3">
    <source>
        <dbReference type="ARBA" id="ARBA00022563"/>
    </source>
</evidence>
<comment type="similarity">
    <text evidence="6">Belongs to the dihydrofolate reductase family.</text>
</comment>
<dbReference type="GO" id="GO:0050661">
    <property type="term" value="F:NADP binding"/>
    <property type="evidence" value="ECO:0007669"/>
    <property type="project" value="InterPro"/>
</dbReference>
<dbReference type="GeneID" id="26634042"/>
<dbReference type="InterPro" id="IPR001796">
    <property type="entry name" value="DHFR_dom"/>
</dbReference>
<evidence type="ECO:0000313" key="8">
    <source>
        <dbReference type="EMBL" id="AJF40831.1"/>
    </source>
</evidence>
<dbReference type="CDD" id="cd00209">
    <property type="entry name" value="DHFR"/>
    <property type="match status" value="1"/>
</dbReference>
<dbReference type="GO" id="GO:0046452">
    <property type="term" value="P:dihydrofolate metabolic process"/>
    <property type="evidence" value="ECO:0007669"/>
    <property type="project" value="TreeGrafter"/>
</dbReference>
<protein>
    <recommendedName>
        <fullName evidence="2">dihydrofolate reductase</fullName>
        <ecNumber evidence="2">1.5.1.3</ecNumber>
    </recommendedName>
</protein>
<dbReference type="PANTHER" id="PTHR48069">
    <property type="entry name" value="DIHYDROFOLATE REDUCTASE"/>
    <property type="match status" value="1"/>
</dbReference>
<dbReference type="InterPro" id="IPR024072">
    <property type="entry name" value="DHFR-like_dom_sf"/>
</dbReference>
<dbReference type="EMBL" id="KP280063">
    <property type="protein sequence ID" value="AJF40831.1"/>
    <property type="molecule type" value="Genomic_DNA"/>
</dbReference>
<evidence type="ECO:0000259" key="7">
    <source>
        <dbReference type="PROSITE" id="PS51330"/>
    </source>
</evidence>
<keyword evidence="4" id="KW-0521">NADP</keyword>
<proteinExistence type="inferred from homology"/>
<dbReference type="GO" id="GO:0046655">
    <property type="term" value="P:folic acid metabolic process"/>
    <property type="evidence" value="ECO:0007669"/>
    <property type="project" value="TreeGrafter"/>
</dbReference>
<dbReference type="Pfam" id="PF00186">
    <property type="entry name" value="DHFR_1"/>
    <property type="match status" value="1"/>
</dbReference>
<organism evidence="8 9">
    <name type="scientific">Vibrio phage phi 3</name>
    <dbReference type="NCBI Taxonomy" id="1589298"/>
    <lineage>
        <taxon>Viruses</taxon>
        <taxon>Duplodnaviria</taxon>
        <taxon>Heunggongvirae</taxon>
        <taxon>Uroviricota</taxon>
        <taxon>Caudoviricetes</taxon>
        <taxon>Demerecviridae</taxon>
        <taxon>Ermolyevavirinae</taxon>
        <taxon>Jesfedecavirus</taxon>
        <taxon>Jesfedecavirus phi3</taxon>
    </lineage>
</organism>
<dbReference type="Gene3D" id="3.40.430.10">
    <property type="entry name" value="Dihydrofolate Reductase, subunit A"/>
    <property type="match status" value="1"/>
</dbReference>
<dbReference type="EC" id="1.5.1.3" evidence="2"/>
<dbReference type="PROSITE" id="PS00075">
    <property type="entry name" value="DHFR_1"/>
    <property type="match status" value="1"/>
</dbReference>
<dbReference type="SUPFAM" id="SSF53597">
    <property type="entry name" value="Dihydrofolate reductase-like"/>
    <property type="match status" value="1"/>
</dbReference>
<keyword evidence="9" id="KW-1185">Reference proteome</keyword>
<feature type="domain" description="DHFR" evidence="7">
    <location>
        <begin position="1"/>
        <end position="151"/>
    </location>
</feature>
<dbReference type="InterPro" id="IPR012259">
    <property type="entry name" value="DHFR"/>
</dbReference>
<dbReference type="PROSITE" id="PS51330">
    <property type="entry name" value="DHFR_2"/>
    <property type="match status" value="1"/>
</dbReference>
<dbReference type="KEGG" id="vg:26634042"/>
<gene>
    <name evidence="8" type="ORF">SBVP3_0064</name>
</gene>
<keyword evidence="3" id="KW-0554">One-carbon metabolism</keyword>
<accession>A0A0B5GYQ4</accession>
<dbReference type="OrthoDB" id="9577at10239"/>
<reference evidence="8 9" key="1">
    <citation type="submission" date="2014-12" db="EMBL/GenBank/DDBJ databases">
        <title>Complete genome sequences of three Vibrio cholerae specific bacteriophages.</title>
        <authorList>
            <person name="Bhandare S.G."/>
            <person name="Warry A."/>
            <person name="Emes R.D."/>
            <person name="Hooton S.P.T."/>
            <person name="Barrow P.A."/>
            <person name="Atterbury R.J."/>
        </authorList>
    </citation>
    <scope>NUCLEOTIDE SEQUENCE [LARGE SCALE GENOMIC DNA]</scope>
</reference>
<dbReference type="GO" id="GO:0046654">
    <property type="term" value="P:tetrahydrofolate biosynthetic process"/>
    <property type="evidence" value="ECO:0007669"/>
    <property type="project" value="InterPro"/>
</dbReference>
<sequence length="151" mass="16819">MHLVIAMTPTGLIGAGNGLPWHFPSDLRFFKNLTEGSTIIMGSNTAKHPAFPLPNRRNVVVTTSRALYPGFDTWKTLPHYKKDCYLIGGAQLIESGIDLCEFGFITLIHGTFSGDVYLSQRVMDKINSAKLISSHLVYEEGVTLEFRLVKF</sequence>
<dbReference type="PANTHER" id="PTHR48069:SF3">
    <property type="entry name" value="DIHYDROFOLATE REDUCTASE"/>
    <property type="match status" value="1"/>
</dbReference>
<comment type="pathway">
    <text evidence="1">Cofactor biosynthesis; tetrahydrofolate biosynthesis; 5,6,7,8-tetrahydrofolate from 7,8-dihydrofolate: step 1/1.</text>
</comment>
<evidence type="ECO:0000313" key="9">
    <source>
        <dbReference type="Proteomes" id="UP000031804"/>
    </source>
</evidence>
<name>A0A0B5GYQ4_9CAUD</name>
<dbReference type="GO" id="GO:0006730">
    <property type="term" value="P:one-carbon metabolic process"/>
    <property type="evidence" value="ECO:0007669"/>
    <property type="project" value="UniProtKB-KW"/>
</dbReference>
<dbReference type="InterPro" id="IPR017925">
    <property type="entry name" value="DHFR_CS"/>
</dbReference>
<dbReference type="RefSeq" id="YP_009207529.1">
    <property type="nucleotide sequence ID" value="NC_028895.1"/>
</dbReference>
<evidence type="ECO:0000256" key="4">
    <source>
        <dbReference type="ARBA" id="ARBA00022857"/>
    </source>
</evidence>
<dbReference type="GO" id="GO:0004146">
    <property type="term" value="F:dihydrofolate reductase activity"/>
    <property type="evidence" value="ECO:0007669"/>
    <property type="project" value="UniProtKB-EC"/>
</dbReference>
<evidence type="ECO:0000256" key="5">
    <source>
        <dbReference type="ARBA" id="ARBA00023002"/>
    </source>
</evidence>